<comment type="similarity">
    <text evidence="10">Belongs to the MurCDEF family. MurF subfamily.</text>
</comment>
<dbReference type="Gene3D" id="3.40.1190.10">
    <property type="entry name" value="Mur-like, catalytic domain"/>
    <property type="match status" value="1"/>
</dbReference>
<dbReference type="InterPro" id="IPR005863">
    <property type="entry name" value="UDP-N-AcMur_synth"/>
</dbReference>
<gene>
    <name evidence="10" type="primary">murF</name>
    <name evidence="15" type="ORF">PJ311_07930</name>
</gene>
<organism evidence="15 16">
    <name type="scientific">Bacillus changyiensis</name>
    <dbReference type="NCBI Taxonomy" id="3004103"/>
    <lineage>
        <taxon>Bacteria</taxon>
        <taxon>Bacillati</taxon>
        <taxon>Bacillota</taxon>
        <taxon>Bacilli</taxon>
        <taxon>Bacillales</taxon>
        <taxon>Bacillaceae</taxon>
        <taxon>Bacillus</taxon>
    </lineage>
</organism>
<dbReference type="Gene3D" id="3.90.190.20">
    <property type="entry name" value="Mur ligase, C-terminal domain"/>
    <property type="match status" value="1"/>
</dbReference>
<dbReference type="InterPro" id="IPR000713">
    <property type="entry name" value="Mur_ligase_N"/>
</dbReference>
<keyword evidence="8 10" id="KW-0131">Cell cycle</keyword>
<evidence type="ECO:0000256" key="8">
    <source>
        <dbReference type="ARBA" id="ARBA00023306"/>
    </source>
</evidence>
<feature type="domain" description="Mur ligase N-terminal catalytic" evidence="12">
    <location>
        <begin position="27"/>
        <end position="101"/>
    </location>
</feature>
<dbReference type="SUPFAM" id="SSF63418">
    <property type="entry name" value="MurE/MurF N-terminal domain"/>
    <property type="match status" value="1"/>
</dbReference>
<keyword evidence="7 10" id="KW-0573">Peptidoglycan synthesis</keyword>
<dbReference type="SUPFAM" id="SSF53244">
    <property type="entry name" value="MurD-like peptide ligases, peptide-binding domain"/>
    <property type="match status" value="1"/>
</dbReference>
<feature type="domain" description="Mur ligase central" evidence="14">
    <location>
        <begin position="111"/>
        <end position="294"/>
    </location>
</feature>
<sequence>MIKRTVEEIASMVEGIILDETFSDVMVKGVSTDSRRLAKEQLFIPLTGEHFNGHAFVKQAFQEGVAAVLWNRDEPNPPQGHAVIVVDDTLKALQRLAKAYREQLQIKVIGVTGSNGKTTTKDMIHAVLQTVYRVHKTEGNYNNHIGLPLTLLAMPEDTEIAVLEMGMSAKGEIEFLSRLARPDAAVITNIGESHLQDLGSREGIAEAKLEIVSGLSKDGTLIYIGDEPLLSKNLDNPPYQTKTFGEDPAFDYQLEKMKQTDQGTTFDVKGIDNHFYIPVLGKHNVKNALAAIAVGDLFGITDDKLEEGLKNLKVTGMRLELMKTSSGLAIINDAYNASPTSMKAAIELVEQLTGYGKKIVVLGDMLELGEQERTFHEDIGKAINRDAIDLVFTYGELSEYIAKGALQTFAENRVFHFRREHKENLKQLLSEKAEAGDLILVKASRGMKLEDVIKEM</sequence>
<proteinExistence type="inferred from homology"/>
<keyword evidence="6 10" id="KW-0133">Cell shape</keyword>
<evidence type="ECO:0000313" key="15">
    <source>
        <dbReference type="EMBL" id="MDA7026545.1"/>
    </source>
</evidence>
<dbReference type="RefSeq" id="WP_271340398.1">
    <property type="nucleotide sequence ID" value="NZ_JAQKAB010000004.1"/>
</dbReference>
<dbReference type="InterPro" id="IPR036615">
    <property type="entry name" value="Mur_ligase_C_dom_sf"/>
</dbReference>
<dbReference type="InterPro" id="IPR051046">
    <property type="entry name" value="MurCDEF_CellWall_CoF430Synth"/>
</dbReference>
<evidence type="ECO:0000256" key="6">
    <source>
        <dbReference type="ARBA" id="ARBA00022960"/>
    </source>
</evidence>
<keyword evidence="16" id="KW-1185">Reference proteome</keyword>
<keyword evidence="1 10" id="KW-0963">Cytoplasm</keyword>
<dbReference type="HAMAP" id="MF_02019">
    <property type="entry name" value="MurF"/>
    <property type="match status" value="1"/>
</dbReference>
<dbReference type="GO" id="GO:0016874">
    <property type="term" value="F:ligase activity"/>
    <property type="evidence" value="ECO:0007669"/>
    <property type="project" value="UniProtKB-KW"/>
</dbReference>
<evidence type="ECO:0000256" key="1">
    <source>
        <dbReference type="ARBA" id="ARBA00022490"/>
    </source>
</evidence>
<dbReference type="Pfam" id="PF02875">
    <property type="entry name" value="Mur_ligase_C"/>
    <property type="match status" value="1"/>
</dbReference>
<evidence type="ECO:0000259" key="12">
    <source>
        <dbReference type="Pfam" id="PF01225"/>
    </source>
</evidence>
<evidence type="ECO:0000313" key="16">
    <source>
        <dbReference type="Proteomes" id="UP001211894"/>
    </source>
</evidence>
<keyword evidence="2 10" id="KW-0436">Ligase</keyword>
<dbReference type="NCBIfam" id="TIGR01143">
    <property type="entry name" value="murF"/>
    <property type="match status" value="1"/>
</dbReference>
<dbReference type="Gene3D" id="3.40.1390.10">
    <property type="entry name" value="MurE/MurF, N-terminal domain"/>
    <property type="match status" value="1"/>
</dbReference>
<reference evidence="15 16" key="1">
    <citation type="submission" date="2023-01" db="EMBL/GenBank/DDBJ databases">
        <title>Bacillus changyiensis sp. nov., isolated from a coastal deposit.</title>
        <authorList>
            <person name="Xiao G."/>
            <person name="Lai Q."/>
            <person name="Hu Z."/>
            <person name="Shao Z."/>
        </authorList>
    </citation>
    <scope>NUCLEOTIDE SEQUENCE [LARGE SCALE GENOMIC DNA]</scope>
    <source>
        <strain evidence="15 16">CLL-7-23</strain>
    </source>
</reference>
<dbReference type="EC" id="6.3.2.10" evidence="10 11"/>
<dbReference type="InterPro" id="IPR004101">
    <property type="entry name" value="Mur_ligase_C"/>
</dbReference>
<evidence type="ECO:0000256" key="10">
    <source>
        <dbReference type="HAMAP-Rule" id="MF_02019"/>
    </source>
</evidence>
<keyword evidence="3 10" id="KW-0132">Cell division</keyword>
<keyword evidence="5 10" id="KW-0067">ATP-binding</keyword>
<keyword evidence="4 10" id="KW-0547">Nucleotide-binding</keyword>
<dbReference type="InterPro" id="IPR036565">
    <property type="entry name" value="Mur-like_cat_sf"/>
</dbReference>
<dbReference type="InterPro" id="IPR013221">
    <property type="entry name" value="Mur_ligase_cen"/>
</dbReference>
<dbReference type="Proteomes" id="UP001211894">
    <property type="component" value="Unassembled WGS sequence"/>
</dbReference>
<dbReference type="PANTHER" id="PTHR43024:SF1">
    <property type="entry name" value="UDP-N-ACETYLMURAMOYL-TRIPEPTIDE--D-ALANYL-D-ALANINE LIGASE"/>
    <property type="match status" value="1"/>
</dbReference>
<dbReference type="Pfam" id="PF01225">
    <property type="entry name" value="Mur_ligase"/>
    <property type="match status" value="1"/>
</dbReference>
<feature type="binding site" evidence="10">
    <location>
        <begin position="113"/>
        <end position="119"/>
    </location>
    <ligand>
        <name>ATP</name>
        <dbReference type="ChEBI" id="CHEBI:30616"/>
    </ligand>
</feature>
<evidence type="ECO:0000256" key="7">
    <source>
        <dbReference type="ARBA" id="ARBA00022984"/>
    </source>
</evidence>
<evidence type="ECO:0000259" key="13">
    <source>
        <dbReference type="Pfam" id="PF02875"/>
    </source>
</evidence>
<evidence type="ECO:0000256" key="9">
    <source>
        <dbReference type="ARBA" id="ARBA00023316"/>
    </source>
</evidence>
<evidence type="ECO:0000256" key="2">
    <source>
        <dbReference type="ARBA" id="ARBA00022598"/>
    </source>
</evidence>
<name>A0ABT4X2Y0_9BACI</name>
<evidence type="ECO:0000256" key="4">
    <source>
        <dbReference type="ARBA" id="ARBA00022741"/>
    </source>
</evidence>
<comment type="pathway">
    <text evidence="10 11">Cell wall biogenesis; peptidoglycan biosynthesis.</text>
</comment>
<dbReference type="InterPro" id="IPR035911">
    <property type="entry name" value="MurE/MurF_N"/>
</dbReference>
<evidence type="ECO:0000256" key="11">
    <source>
        <dbReference type="RuleBase" id="RU004136"/>
    </source>
</evidence>
<dbReference type="EMBL" id="JAQKAB010000004">
    <property type="protein sequence ID" value="MDA7026545.1"/>
    <property type="molecule type" value="Genomic_DNA"/>
</dbReference>
<comment type="caution">
    <text evidence="15">The sequence shown here is derived from an EMBL/GenBank/DDBJ whole genome shotgun (WGS) entry which is preliminary data.</text>
</comment>
<evidence type="ECO:0000256" key="5">
    <source>
        <dbReference type="ARBA" id="ARBA00022840"/>
    </source>
</evidence>
<evidence type="ECO:0000259" key="14">
    <source>
        <dbReference type="Pfam" id="PF08245"/>
    </source>
</evidence>
<dbReference type="Pfam" id="PF08245">
    <property type="entry name" value="Mur_ligase_M"/>
    <property type="match status" value="1"/>
</dbReference>
<keyword evidence="9 10" id="KW-0961">Cell wall biogenesis/degradation</keyword>
<comment type="subcellular location">
    <subcellularLocation>
        <location evidence="10 11">Cytoplasm</location>
    </subcellularLocation>
</comment>
<comment type="catalytic activity">
    <reaction evidence="10 11">
        <text>D-alanyl-D-alanine + UDP-N-acetyl-alpha-D-muramoyl-L-alanyl-gamma-D-glutamyl-meso-2,6-diaminopimelate + ATP = UDP-N-acetyl-alpha-D-muramoyl-L-alanyl-gamma-D-glutamyl-meso-2,6-diaminopimeloyl-D-alanyl-D-alanine + ADP + phosphate + H(+)</text>
        <dbReference type="Rhea" id="RHEA:28374"/>
        <dbReference type="ChEBI" id="CHEBI:15378"/>
        <dbReference type="ChEBI" id="CHEBI:30616"/>
        <dbReference type="ChEBI" id="CHEBI:43474"/>
        <dbReference type="ChEBI" id="CHEBI:57822"/>
        <dbReference type="ChEBI" id="CHEBI:61386"/>
        <dbReference type="ChEBI" id="CHEBI:83905"/>
        <dbReference type="ChEBI" id="CHEBI:456216"/>
        <dbReference type="EC" id="6.3.2.10"/>
    </reaction>
</comment>
<evidence type="ECO:0000256" key="3">
    <source>
        <dbReference type="ARBA" id="ARBA00022618"/>
    </source>
</evidence>
<dbReference type="SUPFAM" id="SSF53623">
    <property type="entry name" value="MurD-like peptide ligases, catalytic domain"/>
    <property type="match status" value="1"/>
</dbReference>
<feature type="domain" description="Mur ligase C-terminal" evidence="13">
    <location>
        <begin position="317"/>
        <end position="445"/>
    </location>
</feature>
<protein>
    <recommendedName>
        <fullName evidence="10 11">UDP-N-acetylmuramoyl-tripeptide--D-alanyl-D-alanine ligase</fullName>
        <ecNumber evidence="10 11">6.3.2.10</ecNumber>
    </recommendedName>
    <alternativeName>
        <fullName evidence="10">D-alanyl-D-alanine-adding enzyme</fullName>
    </alternativeName>
</protein>
<comment type="function">
    <text evidence="10 11">Involved in cell wall formation. Catalyzes the final step in the synthesis of UDP-N-acetylmuramoyl-pentapeptide, the precursor of murein.</text>
</comment>
<accession>A0ABT4X2Y0</accession>
<dbReference type="PANTHER" id="PTHR43024">
    <property type="entry name" value="UDP-N-ACETYLMURAMOYL-TRIPEPTIDE--D-ALANYL-D-ALANINE LIGASE"/>
    <property type="match status" value="1"/>
</dbReference>